<evidence type="ECO:0000313" key="2">
    <source>
        <dbReference type="EMBL" id="ROL48555.1"/>
    </source>
</evidence>
<comment type="caution">
    <text evidence="2">The sequence shown here is derived from an EMBL/GenBank/DDBJ whole genome shotgun (WGS) entry which is preliminary data.</text>
</comment>
<gene>
    <name evidence="2" type="ORF">DPX16_12171</name>
</gene>
<keyword evidence="3" id="KW-1185">Reference proteome</keyword>
<sequence length="104" mass="11721">MMAVILVLALVFCGLSSTSLRFIRRPLAQRSMNTVTSTYFYPSPRLEYLSPFSHSPLQSFPYGSNFFPYYNPSLCNPLGSQVYTHYPYLSGGQINPLIISVRAV</sequence>
<dbReference type="AlphaFoldDB" id="A0A3N0YQS7"/>
<dbReference type="Proteomes" id="UP000281406">
    <property type="component" value="Unassembled WGS sequence"/>
</dbReference>
<proteinExistence type="predicted"/>
<keyword evidence="1" id="KW-0732">Signal</keyword>
<dbReference type="EMBL" id="RJVU01029436">
    <property type="protein sequence ID" value="ROL48555.1"/>
    <property type="molecule type" value="Genomic_DNA"/>
</dbReference>
<evidence type="ECO:0000256" key="1">
    <source>
        <dbReference type="SAM" id="SignalP"/>
    </source>
</evidence>
<protein>
    <submittedName>
        <fullName evidence="2">Uncharacterized protein</fullName>
    </submittedName>
</protein>
<feature type="chain" id="PRO_5018263191" evidence="1">
    <location>
        <begin position="18"/>
        <end position="104"/>
    </location>
</feature>
<organism evidence="2 3">
    <name type="scientific">Anabarilius grahami</name>
    <name type="common">Kanglang fish</name>
    <name type="synonym">Barilius grahami</name>
    <dbReference type="NCBI Taxonomy" id="495550"/>
    <lineage>
        <taxon>Eukaryota</taxon>
        <taxon>Metazoa</taxon>
        <taxon>Chordata</taxon>
        <taxon>Craniata</taxon>
        <taxon>Vertebrata</taxon>
        <taxon>Euteleostomi</taxon>
        <taxon>Actinopterygii</taxon>
        <taxon>Neopterygii</taxon>
        <taxon>Teleostei</taxon>
        <taxon>Ostariophysi</taxon>
        <taxon>Cypriniformes</taxon>
        <taxon>Xenocyprididae</taxon>
        <taxon>Xenocypridinae</taxon>
        <taxon>Xenocypridinae incertae sedis</taxon>
        <taxon>Anabarilius</taxon>
    </lineage>
</organism>
<feature type="signal peptide" evidence="1">
    <location>
        <begin position="1"/>
        <end position="17"/>
    </location>
</feature>
<reference evidence="2 3" key="1">
    <citation type="submission" date="2018-10" db="EMBL/GenBank/DDBJ databases">
        <title>Genome assembly for a Yunnan-Guizhou Plateau 3E fish, Anabarilius grahami (Regan), and its evolutionary and genetic applications.</title>
        <authorList>
            <person name="Jiang W."/>
        </authorList>
    </citation>
    <scope>NUCLEOTIDE SEQUENCE [LARGE SCALE GENOMIC DNA]</scope>
    <source>
        <strain evidence="2">AG-KIZ</strain>
        <tissue evidence="2">Muscle</tissue>
    </source>
</reference>
<accession>A0A3N0YQS7</accession>
<name>A0A3N0YQS7_ANAGA</name>
<evidence type="ECO:0000313" key="3">
    <source>
        <dbReference type="Proteomes" id="UP000281406"/>
    </source>
</evidence>